<dbReference type="OrthoDB" id="5588650at2"/>
<comment type="caution">
    <text evidence="2">The sequence shown here is derived from an EMBL/GenBank/DDBJ whole genome shotgun (WGS) entry which is preliminary data.</text>
</comment>
<evidence type="ECO:0000313" key="3">
    <source>
        <dbReference type="Proteomes" id="UP000235916"/>
    </source>
</evidence>
<dbReference type="Proteomes" id="UP000235916">
    <property type="component" value="Unassembled WGS sequence"/>
</dbReference>
<protein>
    <submittedName>
        <fullName evidence="2">Regulator SirB</fullName>
    </submittedName>
</protein>
<keyword evidence="1" id="KW-0812">Transmembrane</keyword>
<feature type="transmembrane region" description="Helical" evidence="1">
    <location>
        <begin position="117"/>
        <end position="136"/>
    </location>
</feature>
<dbReference type="Pfam" id="PF04247">
    <property type="entry name" value="SirB"/>
    <property type="match status" value="1"/>
</dbReference>
<evidence type="ECO:0000256" key="1">
    <source>
        <dbReference type="SAM" id="Phobius"/>
    </source>
</evidence>
<feature type="transmembrane region" description="Helical" evidence="1">
    <location>
        <begin position="85"/>
        <end position="105"/>
    </location>
</feature>
<feature type="transmembrane region" description="Helical" evidence="1">
    <location>
        <begin position="20"/>
        <end position="48"/>
    </location>
</feature>
<dbReference type="PANTHER" id="PTHR39594">
    <property type="entry name" value="PROTEIN YCHQ"/>
    <property type="match status" value="1"/>
</dbReference>
<dbReference type="PANTHER" id="PTHR39594:SF1">
    <property type="entry name" value="PROTEIN YCHQ"/>
    <property type="match status" value="1"/>
</dbReference>
<accession>A0A2N8KVT0</accession>
<keyword evidence="1" id="KW-0472">Membrane</keyword>
<reference evidence="2 3" key="1">
    <citation type="submission" date="2018-01" db="EMBL/GenBank/DDBJ databases">
        <title>Draft genome sequence of Paucibacter aquatile CR182 isolated from freshwater of the Nakdong River.</title>
        <authorList>
            <person name="Choi A."/>
            <person name="Chung E.J."/>
        </authorList>
    </citation>
    <scope>NUCLEOTIDE SEQUENCE [LARGE SCALE GENOMIC DNA]</scope>
    <source>
        <strain evidence="2 3">CR182</strain>
    </source>
</reference>
<feature type="transmembrane region" description="Helical" evidence="1">
    <location>
        <begin position="60"/>
        <end position="79"/>
    </location>
</feature>
<dbReference type="RefSeq" id="WP_102767497.1">
    <property type="nucleotide sequence ID" value="NZ_POSP01000003.1"/>
</dbReference>
<dbReference type="EMBL" id="POSP01000003">
    <property type="protein sequence ID" value="PND37578.1"/>
    <property type="molecule type" value="Genomic_DNA"/>
</dbReference>
<proteinExistence type="predicted"/>
<organism evidence="2 3">
    <name type="scientific">Kinneretia aquatilis</name>
    <dbReference type="NCBI Taxonomy" id="2070761"/>
    <lineage>
        <taxon>Bacteria</taxon>
        <taxon>Pseudomonadati</taxon>
        <taxon>Pseudomonadota</taxon>
        <taxon>Betaproteobacteria</taxon>
        <taxon>Burkholderiales</taxon>
        <taxon>Sphaerotilaceae</taxon>
        <taxon>Roseateles</taxon>
    </lineage>
</organism>
<dbReference type="PIRSF" id="PIRSF005610">
    <property type="entry name" value="SirB"/>
    <property type="match status" value="1"/>
</dbReference>
<evidence type="ECO:0000313" key="2">
    <source>
        <dbReference type="EMBL" id="PND37578.1"/>
    </source>
</evidence>
<name>A0A2N8KVT0_9BURK</name>
<keyword evidence="3" id="KW-1185">Reference proteome</keyword>
<dbReference type="GO" id="GO:0005886">
    <property type="term" value="C:plasma membrane"/>
    <property type="evidence" value="ECO:0007669"/>
    <property type="project" value="TreeGrafter"/>
</dbReference>
<keyword evidence="1" id="KW-1133">Transmembrane helix</keyword>
<sequence length="142" mass="15183">MSFLEHLSALLQLLQSHYPVIKLAHISLVACSASLFTARGLAVLAGAAWPMQKVARRLSVLIDVALLAAGLSLWTLLGLNPGRDPWLASKLSLLLLYIVLGSIALKRGRSRGQRAAGLLAALLVLGLMVTVARTHHPLGLFH</sequence>
<gene>
    <name evidence="2" type="ORF">C1O66_08610</name>
</gene>
<dbReference type="InterPro" id="IPR007360">
    <property type="entry name" value="SirB"/>
</dbReference>
<dbReference type="AlphaFoldDB" id="A0A2N8KVT0"/>